<feature type="region of interest" description="Disordered" evidence="1">
    <location>
        <begin position="298"/>
        <end position="317"/>
    </location>
</feature>
<keyword evidence="3" id="KW-1185">Reference proteome</keyword>
<gene>
    <name evidence="2" type="ORF">ACFQMA_06710</name>
</gene>
<protein>
    <recommendedName>
        <fullName evidence="4">PGF-CTERM protein</fullName>
    </recommendedName>
</protein>
<evidence type="ECO:0000313" key="2">
    <source>
        <dbReference type="EMBL" id="MFC7139528.1"/>
    </source>
</evidence>
<evidence type="ECO:0000313" key="3">
    <source>
        <dbReference type="Proteomes" id="UP001596432"/>
    </source>
</evidence>
<dbReference type="GeneID" id="78819787"/>
<evidence type="ECO:0000256" key="1">
    <source>
        <dbReference type="SAM" id="MobiDB-lite"/>
    </source>
</evidence>
<feature type="region of interest" description="Disordered" evidence="1">
    <location>
        <begin position="374"/>
        <end position="424"/>
    </location>
</feature>
<reference evidence="2 3" key="1">
    <citation type="journal article" date="2019" name="Int. J. Syst. Evol. Microbiol.">
        <title>The Global Catalogue of Microorganisms (GCM) 10K type strain sequencing project: providing services to taxonomists for standard genome sequencing and annotation.</title>
        <authorList>
            <consortium name="The Broad Institute Genomics Platform"/>
            <consortium name="The Broad Institute Genome Sequencing Center for Infectious Disease"/>
            <person name="Wu L."/>
            <person name="Ma J."/>
        </authorList>
    </citation>
    <scope>NUCLEOTIDE SEQUENCE [LARGE SCALE GENOMIC DNA]</scope>
    <source>
        <strain evidence="2 3">XZYJT29</strain>
    </source>
</reference>
<dbReference type="RefSeq" id="WP_274325114.1">
    <property type="nucleotide sequence ID" value="NZ_CP118158.1"/>
</dbReference>
<organism evidence="2 3">
    <name type="scientific">Halosimplex aquaticum</name>
    <dbReference type="NCBI Taxonomy" id="3026162"/>
    <lineage>
        <taxon>Archaea</taxon>
        <taxon>Methanobacteriati</taxon>
        <taxon>Methanobacteriota</taxon>
        <taxon>Stenosarchaea group</taxon>
        <taxon>Halobacteria</taxon>
        <taxon>Halobacteriales</taxon>
        <taxon>Haloarculaceae</taxon>
        <taxon>Halosimplex</taxon>
    </lineage>
</organism>
<accession>A0ABD5Y121</accession>
<dbReference type="EMBL" id="JBHTAS010000001">
    <property type="protein sequence ID" value="MFC7139528.1"/>
    <property type="molecule type" value="Genomic_DNA"/>
</dbReference>
<feature type="compositionally biased region" description="Low complexity" evidence="1">
    <location>
        <begin position="375"/>
        <end position="424"/>
    </location>
</feature>
<comment type="caution">
    <text evidence="2">The sequence shown here is derived from an EMBL/GenBank/DDBJ whole genome shotgun (WGS) entry which is preliminary data.</text>
</comment>
<dbReference type="Proteomes" id="UP001596432">
    <property type="component" value="Unassembled WGS sequence"/>
</dbReference>
<sequence>MPSKRKFTDTITVCVVLTLVVGPVAATGGLSSPSTDKSSVGTASTDVTVTDLRVWSSDPSPYPDLSDERPLHEAFSSRADVERAMADGRLHRDRRVPVNGTLVLELRMPGMADRLANASGTNETMRFFDVVYGADDAFRLESMTSSSLSLHTLPRVFRFNRTSSTTVYSDRDADTYYVVVDPTSLLHGWVNFEGGREIVWDTDDDPWAPSGRYNFALNVTIDGRSSRFIGNASVFDLAVEGESWQTKPVIDLIDDDERTVFELPSGWNRTVQAQSGQRLVAHTSLDAGAPVTVRVVNRSDGGPPLSNTTAATDEFGPGPLDDAYGAELSNDTVFTSATATLDASGVEPDTAATLEVTAGDRVLLRERFTVRPALSTPTPTETVTSTQAATMSPTPAETTTAPTPMTTTTSTPTPAATVATPPSPTDTVADTGPGFGVLGALAGLVVACWRRRRA</sequence>
<dbReference type="AlphaFoldDB" id="A0ABD5Y121"/>
<name>A0ABD5Y121_9EURY</name>
<proteinExistence type="predicted"/>
<evidence type="ECO:0008006" key="4">
    <source>
        <dbReference type="Google" id="ProtNLM"/>
    </source>
</evidence>